<evidence type="ECO:0000256" key="3">
    <source>
        <dbReference type="ARBA" id="ARBA00022679"/>
    </source>
</evidence>
<gene>
    <name evidence="6" type="ORF">METZ01_LOCUS494043</name>
</gene>
<comment type="cofactor">
    <cofactor evidence="1">
        <name>pyridoxal 5'-phosphate</name>
        <dbReference type="ChEBI" id="CHEBI:597326"/>
    </cofactor>
</comment>
<evidence type="ECO:0000256" key="4">
    <source>
        <dbReference type="ARBA" id="ARBA00022898"/>
    </source>
</evidence>
<feature type="non-terminal residue" evidence="6">
    <location>
        <position position="1"/>
    </location>
</feature>
<keyword evidence="3" id="KW-0808">Transferase</keyword>
<proteinExistence type="predicted"/>
<evidence type="ECO:0000256" key="2">
    <source>
        <dbReference type="ARBA" id="ARBA00022576"/>
    </source>
</evidence>
<dbReference type="GO" id="GO:0008483">
    <property type="term" value="F:transaminase activity"/>
    <property type="evidence" value="ECO:0007669"/>
    <property type="project" value="UniProtKB-KW"/>
</dbReference>
<accession>A0A383DA46</accession>
<dbReference type="Gene3D" id="3.90.1150.10">
    <property type="entry name" value="Aspartate Aminotransferase, domain 1"/>
    <property type="match status" value="1"/>
</dbReference>
<dbReference type="GO" id="GO:0030170">
    <property type="term" value="F:pyridoxal phosphate binding"/>
    <property type="evidence" value="ECO:0007669"/>
    <property type="project" value="InterPro"/>
</dbReference>
<evidence type="ECO:0000256" key="1">
    <source>
        <dbReference type="ARBA" id="ARBA00001933"/>
    </source>
</evidence>
<dbReference type="InterPro" id="IPR004839">
    <property type="entry name" value="Aminotransferase_I/II_large"/>
</dbReference>
<dbReference type="Gene3D" id="3.40.640.10">
    <property type="entry name" value="Type I PLP-dependent aspartate aminotransferase-like (Major domain)"/>
    <property type="match status" value="1"/>
</dbReference>
<sequence length="236" mass="26005">EMMLPHIRRLKPFHGVDPMEVIAERAGIPADQVIRLNGNENPFGPSPVVNEALGNFQFYNHYTDPEQRKLRSVLSKYLGAPAERIVAGNGSDELIDLLLRMFLGPGENIIIPSPTFGMYSFTADICGGEALSIPSDENFEIDVEAMVTAMTPKTKAVFLASPNNPSGNIATESQIRALLETGRLIVVDETYYEFCGESVMPLMEEYPNLVILRTFSKWAGLAGLRIGLGVMREELA</sequence>
<keyword evidence="4" id="KW-0663">Pyridoxal phosphate</keyword>
<dbReference type="EMBL" id="UINC01215490">
    <property type="protein sequence ID" value="SVE41189.1"/>
    <property type="molecule type" value="Genomic_DNA"/>
</dbReference>
<dbReference type="InterPro" id="IPR015421">
    <property type="entry name" value="PyrdxlP-dep_Trfase_major"/>
</dbReference>
<feature type="non-terminal residue" evidence="6">
    <location>
        <position position="236"/>
    </location>
</feature>
<evidence type="ECO:0000313" key="6">
    <source>
        <dbReference type="EMBL" id="SVE41189.1"/>
    </source>
</evidence>
<name>A0A383DA46_9ZZZZ</name>
<dbReference type="PANTHER" id="PTHR42885:SF2">
    <property type="entry name" value="HISTIDINOL-PHOSPHATE AMINOTRANSFERASE"/>
    <property type="match status" value="1"/>
</dbReference>
<organism evidence="6">
    <name type="scientific">marine metagenome</name>
    <dbReference type="NCBI Taxonomy" id="408172"/>
    <lineage>
        <taxon>unclassified sequences</taxon>
        <taxon>metagenomes</taxon>
        <taxon>ecological metagenomes</taxon>
    </lineage>
</organism>
<dbReference type="InterPro" id="IPR015424">
    <property type="entry name" value="PyrdxlP-dep_Trfase"/>
</dbReference>
<protein>
    <recommendedName>
        <fullName evidence="5">Aminotransferase class I/classII large domain-containing protein</fullName>
    </recommendedName>
</protein>
<evidence type="ECO:0000259" key="5">
    <source>
        <dbReference type="Pfam" id="PF00155"/>
    </source>
</evidence>
<dbReference type="AlphaFoldDB" id="A0A383DA46"/>
<dbReference type="SUPFAM" id="SSF53383">
    <property type="entry name" value="PLP-dependent transferases"/>
    <property type="match status" value="1"/>
</dbReference>
<reference evidence="6" key="1">
    <citation type="submission" date="2018-05" db="EMBL/GenBank/DDBJ databases">
        <authorList>
            <person name="Lanie J.A."/>
            <person name="Ng W.-L."/>
            <person name="Kazmierczak K.M."/>
            <person name="Andrzejewski T.M."/>
            <person name="Davidsen T.M."/>
            <person name="Wayne K.J."/>
            <person name="Tettelin H."/>
            <person name="Glass J.I."/>
            <person name="Rusch D."/>
            <person name="Podicherti R."/>
            <person name="Tsui H.-C.T."/>
            <person name="Winkler M.E."/>
        </authorList>
    </citation>
    <scope>NUCLEOTIDE SEQUENCE</scope>
</reference>
<dbReference type="CDD" id="cd00609">
    <property type="entry name" value="AAT_like"/>
    <property type="match status" value="1"/>
</dbReference>
<dbReference type="PANTHER" id="PTHR42885">
    <property type="entry name" value="HISTIDINOL-PHOSPHATE AMINOTRANSFERASE-RELATED"/>
    <property type="match status" value="1"/>
</dbReference>
<dbReference type="InterPro" id="IPR015422">
    <property type="entry name" value="PyrdxlP-dep_Trfase_small"/>
</dbReference>
<feature type="domain" description="Aminotransferase class I/classII large" evidence="5">
    <location>
        <begin position="32"/>
        <end position="235"/>
    </location>
</feature>
<dbReference type="Pfam" id="PF00155">
    <property type="entry name" value="Aminotran_1_2"/>
    <property type="match status" value="1"/>
</dbReference>
<keyword evidence="2" id="KW-0032">Aminotransferase</keyword>